<feature type="binding site" evidence="8">
    <location>
        <begin position="69"/>
        <end position="76"/>
    </location>
    <ligand>
        <name>ATP</name>
        <dbReference type="ChEBI" id="CHEBI:30616"/>
    </ligand>
</feature>
<accession>A0A9D7SXK7</accession>
<evidence type="ECO:0000256" key="6">
    <source>
        <dbReference type="ARBA" id="ARBA00049033"/>
    </source>
</evidence>
<reference evidence="9 10" key="1">
    <citation type="submission" date="2020-10" db="EMBL/GenBank/DDBJ databases">
        <title>Connecting structure to function with the recovery of over 1000 high-quality activated sludge metagenome-assembled genomes encoding full-length rRNA genes using long-read sequencing.</title>
        <authorList>
            <person name="Singleton C.M."/>
            <person name="Petriglieri F."/>
            <person name="Kristensen J.M."/>
            <person name="Kirkegaard R.H."/>
            <person name="Michaelsen T.Y."/>
            <person name="Andersen M.H."/>
            <person name="Karst S.M."/>
            <person name="Dueholm M.S."/>
            <person name="Nielsen P.H."/>
            <person name="Albertsen M."/>
        </authorList>
    </citation>
    <scope>NUCLEOTIDE SEQUENCE [LARGE SCALE GENOMIC DNA]</scope>
    <source>
        <strain evidence="9">Ribe_18-Q3-R11-54_MAXAC.273</strain>
    </source>
</reference>
<evidence type="ECO:0000313" key="10">
    <source>
        <dbReference type="Proteomes" id="UP000808337"/>
    </source>
</evidence>
<dbReference type="InterPro" id="IPR000559">
    <property type="entry name" value="Formate_THF_ligase"/>
</dbReference>
<evidence type="ECO:0000256" key="8">
    <source>
        <dbReference type="HAMAP-Rule" id="MF_01543"/>
    </source>
</evidence>
<organism evidence="9 10">
    <name type="scientific">Candidatus Opimibacter skivensis</name>
    <dbReference type="NCBI Taxonomy" id="2982028"/>
    <lineage>
        <taxon>Bacteria</taxon>
        <taxon>Pseudomonadati</taxon>
        <taxon>Bacteroidota</taxon>
        <taxon>Saprospiria</taxon>
        <taxon>Saprospirales</taxon>
        <taxon>Saprospiraceae</taxon>
        <taxon>Candidatus Opimibacter</taxon>
    </lineage>
</organism>
<evidence type="ECO:0000313" key="9">
    <source>
        <dbReference type="EMBL" id="MBK9983525.1"/>
    </source>
</evidence>
<keyword evidence="2 8" id="KW-0554">One-carbon metabolism</keyword>
<dbReference type="SUPFAM" id="SSF52540">
    <property type="entry name" value="P-loop containing nucleoside triphosphate hydrolases"/>
    <property type="match status" value="1"/>
</dbReference>
<dbReference type="PROSITE" id="PS00722">
    <property type="entry name" value="FTHFS_2"/>
    <property type="match status" value="1"/>
</dbReference>
<protein>
    <recommendedName>
        <fullName evidence="8">Formate--tetrahydrofolate ligase</fullName>
        <ecNumber evidence="8">6.3.4.3</ecNumber>
    </recommendedName>
    <alternativeName>
        <fullName evidence="8">Formyltetrahydrofolate synthetase</fullName>
        <shortName evidence="8">FHS</shortName>
        <shortName evidence="8">FTHFS</shortName>
    </alternativeName>
</protein>
<name>A0A9D7SXK7_9BACT</name>
<dbReference type="InterPro" id="IPR027417">
    <property type="entry name" value="P-loop_NTPase"/>
</dbReference>
<dbReference type="InterPro" id="IPR020628">
    <property type="entry name" value="Formate_THF_ligase_CS"/>
</dbReference>
<comment type="caution">
    <text evidence="9">The sequence shown here is derived from an EMBL/GenBank/DDBJ whole genome shotgun (WGS) entry which is preliminary data.</text>
</comment>
<dbReference type="Gene3D" id="3.40.50.300">
    <property type="entry name" value="P-loop containing nucleotide triphosphate hydrolases"/>
    <property type="match status" value="1"/>
</dbReference>
<dbReference type="GO" id="GO:0035999">
    <property type="term" value="P:tetrahydrofolate interconversion"/>
    <property type="evidence" value="ECO:0007669"/>
    <property type="project" value="UniProtKB-UniRule"/>
</dbReference>
<dbReference type="CDD" id="cd00477">
    <property type="entry name" value="FTHFS"/>
    <property type="match status" value="1"/>
</dbReference>
<dbReference type="EC" id="6.3.4.3" evidence="8"/>
<dbReference type="AlphaFoldDB" id="A0A9D7SXK7"/>
<proteinExistence type="inferred from homology"/>
<keyword evidence="4 8" id="KW-0547">Nucleotide-binding</keyword>
<comment type="similarity">
    <text evidence="7 8">Belongs to the formate--tetrahydrofolate ligase family.</text>
</comment>
<dbReference type="Gene3D" id="3.30.1510.10">
    <property type="entry name" value="Domain 2, N(10)-formyltetrahydrofolate synthetase"/>
    <property type="match status" value="1"/>
</dbReference>
<dbReference type="Proteomes" id="UP000808337">
    <property type="component" value="Unassembled WGS sequence"/>
</dbReference>
<dbReference type="HAMAP" id="MF_01543">
    <property type="entry name" value="FTHFS"/>
    <property type="match status" value="1"/>
</dbReference>
<dbReference type="FunFam" id="3.30.1510.10:FF:000001">
    <property type="entry name" value="Formate--tetrahydrofolate ligase"/>
    <property type="match status" value="1"/>
</dbReference>
<evidence type="ECO:0000256" key="1">
    <source>
        <dbReference type="ARBA" id="ARBA00004777"/>
    </source>
</evidence>
<evidence type="ECO:0000256" key="5">
    <source>
        <dbReference type="ARBA" id="ARBA00022840"/>
    </source>
</evidence>
<evidence type="ECO:0000256" key="3">
    <source>
        <dbReference type="ARBA" id="ARBA00022598"/>
    </source>
</evidence>
<dbReference type="GO" id="GO:0004329">
    <property type="term" value="F:formate-tetrahydrofolate ligase activity"/>
    <property type="evidence" value="ECO:0007669"/>
    <property type="project" value="UniProtKB-UniRule"/>
</dbReference>
<dbReference type="FunFam" id="3.10.410.10:FF:000001">
    <property type="entry name" value="Putative formate--tetrahydrofolate ligase"/>
    <property type="match status" value="1"/>
</dbReference>
<dbReference type="Gene3D" id="3.10.410.10">
    <property type="entry name" value="Formyltetrahydrofolate synthetase, domain 3"/>
    <property type="match status" value="1"/>
</dbReference>
<evidence type="ECO:0000256" key="4">
    <source>
        <dbReference type="ARBA" id="ARBA00022741"/>
    </source>
</evidence>
<dbReference type="NCBIfam" id="NF010030">
    <property type="entry name" value="PRK13505.1"/>
    <property type="match status" value="1"/>
</dbReference>
<dbReference type="GO" id="GO:0005524">
    <property type="term" value="F:ATP binding"/>
    <property type="evidence" value="ECO:0007669"/>
    <property type="project" value="UniProtKB-UniRule"/>
</dbReference>
<comment type="catalytic activity">
    <reaction evidence="6 8">
        <text>(6S)-5,6,7,8-tetrahydrofolate + formate + ATP = (6R)-10-formyltetrahydrofolate + ADP + phosphate</text>
        <dbReference type="Rhea" id="RHEA:20221"/>
        <dbReference type="ChEBI" id="CHEBI:15740"/>
        <dbReference type="ChEBI" id="CHEBI:30616"/>
        <dbReference type="ChEBI" id="CHEBI:43474"/>
        <dbReference type="ChEBI" id="CHEBI:57453"/>
        <dbReference type="ChEBI" id="CHEBI:195366"/>
        <dbReference type="ChEBI" id="CHEBI:456216"/>
        <dbReference type="EC" id="6.3.4.3"/>
    </reaction>
</comment>
<keyword evidence="5 8" id="KW-0067">ATP-binding</keyword>
<comment type="pathway">
    <text evidence="1 8">One-carbon metabolism; tetrahydrofolate interconversion.</text>
</comment>
<dbReference type="EMBL" id="JADKGY010000020">
    <property type="protein sequence ID" value="MBK9983525.1"/>
    <property type="molecule type" value="Genomic_DNA"/>
</dbReference>
<evidence type="ECO:0000256" key="2">
    <source>
        <dbReference type="ARBA" id="ARBA00022563"/>
    </source>
</evidence>
<keyword evidence="3 8" id="KW-0436">Ligase</keyword>
<dbReference type="Pfam" id="PF01268">
    <property type="entry name" value="FTHFS"/>
    <property type="match status" value="1"/>
</dbReference>
<gene>
    <name evidence="8" type="primary">fhs</name>
    <name evidence="9" type="ORF">IPP15_14250</name>
</gene>
<sequence length="561" mass="60389">MKKEASLTDLEIAQKADIRHIKEIAAKLSINQDDLEYYGKYKSKLPLSLINEEKVAQSNLILVTAINPTPAGEGKTTVSIGLTDGLNKIGKQAMVVLREPSLGPVFGMKGGAAGGGNSQVIPMVDINLHFTGDFSAIEKANNLLAALIDNNIQNKTNNLNIDPRTIVWKRVMDMNDRALRQMVIGLGGSANGIPREDGFNITAASEVMAILCLSKDFDDLKKRLGNIFIGSTFDRRPVFARELKAQGAMAILLKDAIKPNLVQTLEGNPAIIHGGPFGNIAQGTNSIIATKTGMSLCDYVVTEAGFGADLGAEKFLDIKCPVAGLKPKALVLVATIRALRHHGGAKKEEYNTPSLPKVKKGFENLEKHIENCKKFGLTPVVAINHFYSDTDEEINFVKEKCKSMGVNAVVSKGWSLGGDGTTDLAQAVLDSIESGVNAYHPLYDWSLSIEGKIMLIATEIYGASHVNYSLKAIAQLKELVRNGFDGLPVCMAKTQKSFSDDEKKIGRPVNFSINIREVEVAAGAGFVIPILGEMMRMPGLPVVPASEGMDIDDNGVITGLS</sequence>
<evidence type="ECO:0000256" key="7">
    <source>
        <dbReference type="ARBA" id="ARBA00061363"/>
    </source>
</evidence>